<sequence>MTMKKLIGLGCLAAALLTGESDLFAQGKPVYTAPIGLQAYTFRGSWGKGIEATLDTIKSLGVTEMEGGPIAGMTTEELRKQLDKRGIKMKSIGADYKKLSESAAQTIKDAKILGATYVMVPWIPHEKGNFNLETAKKAVADFNKAGKELKEAGISLTYHNHGYEFVPYEDGTLFDYIVKNTNPEYVNFEMDVLWTAFPGQDPAKLLLKYPTRWKLMHLKDLKKGVKGDLSGGTPTTNDVALGTGQIDIAATLKAAKKVGIKHYFIEDESPSYLKQIPVTIAYIKSIKE</sequence>
<keyword evidence="2" id="KW-0413">Isomerase</keyword>
<accession>A0ABQ1Z075</accession>
<evidence type="ECO:0000313" key="3">
    <source>
        <dbReference type="Proteomes" id="UP000600214"/>
    </source>
</evidence>
<name>A0ABQ1Z075_9BACT</name>
<comment type="caution">
    <text evidence="2">The sequence shown here is derived from an EMBL/GenBank/DDBJ whole genome shotgun (WGS) entry which is preliminary data.</text>
</comment>
<dbReference type="GO" id="GO:0016853">
    <property type="term" value="F:isomerase activity"/>
    <property type="evidence" value="ECO:0007669"/>
    <property type="project" value="UniProtKB-KW"/>
</dbReference>
<feature type="domain" description="Xylose isomerase-like TIM barrel" evidence="1">
    <location>
        <begin position="56"/>
        <end position="265"/>
    </location>
</feature>
<organism evidence="2 3">
    <name type="scientific">Dyadobacter endophyticus</name>
    <dbReference type="NCBI Taxonomy" id="1749036"/>
    <lineage>
        <taxon>Bacteria</taxon>
        <taxon>Pseudomonadati</taxon>
        <taxon>Bacteroidota</taxon>
        <taxon>Cytophagia</taxon>
        <taxon>Cytophagales</taxon>
        <taxon>Spirosomataceae</taxon>
        <taxon>Dyadobacter</taxon>
    </lineage>
</organism>
<dbReference type="Gene3D" id="3.20.20.150">
    <property type="entry name" value="Divalent-metal-dependent TIM barrel enzymes"/>
    <property type="match status" value="1"/>
</dbReference>
<dbReference type="InterPro" id="IPR013022">
    <property type="entry name" value="Xyl_isomerase-like_TIM-brl"/>
</dbReference>
<proteinExistence type="predicted"/>
<dbReference type="Pfam" id="PF01261">
    <property type="entry name" value="AP_endonuc_2"/>
    <property type="match status" value="1"/>
</dbReference>
<dbReference type="PANTHER" id="PTHR12110:SF41">
    <property type="entry name" value="INOSOSE DEHYDRATASE"/>
    <property type="match status" value="1"/>
</dbReference>
<keyword evidence="3" id="KW-1185">Reference proteome</keyword>
<gene>
    <name evidence="2" type="ORF">GCM10007423_43430</name>
</gene>
<evidence type="ECO:0000259" key="1">
    <source>
        <dbReference type="Pfam" id="PF01261"/>
    </source>
</evidence>
<reference evidence="3" key="1">
    <citation type="journal article" date="2019" name="Int. J. Syst. Evol. Microbiol.">
        <title>The Global Catalogue of Microorganisms (GCM) 10K type strain sequencing project: providing services to taxonomists for standard genome sequencing and annotation.</title>
        <authorList>
            <consortium name="The Broad Institute Genomics Platform"/>
            <consortium name="The Broad Institute Genome Sequencing Center for Infectious Disease"/>
            <person name="Wu L."/>
            <person name="Ma J."/>
        </authorList>
    </citation>
    <scope>NUCLEOTIDE SEQUENCE [LARGE SCALE GENOMIC DNA]</scope>
    <source>
        <strain evidence="3">CGMCC 1.15288</strain>
    </source>
</reference>
<evidence type="ECO:0000313" key="2">
    <source>
        <dbReference type="EMBL" id="GGH44904.1"/>
    </source>
</evidence>
<dbReference type="PANTHER" id="PTHR12110">
    <property type="entry name" value="HYDROXYPYRUVATE ISOMERASE"/>
    <property type="match status" value="1"/>
</dbReference>
<dbReference type="Proteomes" id="UP000600214">
    <property type="component" value="Unassembled WGS sequence"/>
</dbReference>
<protein>
    <submittedName>
        <fullName evidence="2">Sugar phosphate isomerase</fullName>
    </submittedName>
</protein>
<dbReference type="InterPro" id="IPR036237">
    <property type="entry name" value="Xyl_isomerase-like_sf"/>
</dbReference>
<dbReference type="InterPro" id="IPR050312">
    <property type="entry name" value="IolE/XylAMocC-like"/>
</dbReference>
<dbReference type="SUPFAM" id="SSF51658">
    <property type="entry name" value="Xylose isomerase-like"/>
    <property type="match status" value="1"/>
</dbReference>
<dbReference type="EMBL" id="BMIA01000003">
    <property type="protein sequence ID" value="GGH44904.1"/>
    <property type="molecule type" value="Genomic_DNA"/>
</dbReference>